<dbReference type="InterPro" id="IPR049463">
    <property type="entry name" value="APMV_polyA_pol_cat_2nd"/>
</dbReference>
<proteinExistence type="inferred from homology"/>
<accession>A0A3G4ZM54</accession>
<dbReference type="EMBL" id="MK071981">
    <property type="protein sequence ID" value="AYV75940.1"/>
    <property type="molecule type" value="Genomic_DNA"/>
</dbReference>
<dbReference type="PANTHER" id="PTHR16148">
    <property type="entry name" value="NF-KAPPA-B-REPRESSING FACTOR-RELATED"/>
    <property type="match status" value="1"/>
</dbReference>
<gene>
    <name evidence="15" type="ORF">Terrestrivirus3_209</name>
</gene>
<organism evidence="15">
    <name type="scientific">Terrestrivirus sp</name>
    <dbReference type="NCBI Taxonomy" id="2487775"/>
    <lineage>
        <taxon>Viruses</taxon>
        <taxon>Varidnaviria</taxon>
        <taxon>Bamfordvirae</taxon>
        <taxon>Nucleocytoviricota</taxon>
        <taxon>Megaviricetes</taxon>
        <taxon>Imitervirales</taxon>
        <taxon>Mimiviridae</taxon>
        <taxon>Klosneuvirinae</taxon>
    </lineage>
</organism>
<feature type="compositionally biased region" description="Low complexity" evidence="12">
    <location>
        <begin position="41"/>
        <end position="57"/>
    </location>
</feature>
<evidence type="ECO:0000256" key="12">
    <source>
        <dbReference type="SAM" id="MobiDB-lite"/>
    </source>
</evidence>
<dbReference type="GO" id="GO:0044423">
    <property type="term" value="C:virion component"/>
    <property type="evidence" value="ECO:0007669"/>
    <property type="project" value="UniProtKB-KW"/>
</dbReference>
<evidence type="ECO:0000256" key="2">
    <source>
        <dbReference type="ARBA" id="ARBA00012388"/>
    </source>
</evidence>
<feature type="compositionally biased region" description="Acidic residues" evidence="12">
    <location>
        <begin position="561"/>
        <end position="571"/>
    </location>
</feature>
<keyword evidence="5" id="KW-0547">Nucleotide-binding</keyword>
<evidence type="ECO:0000256" key="8">
    <source>
        <dbReference type="ARBA" id="ARBA00023163"/>
    </source>
</evidence>
<evidence type="ECO:0000256" key="3">
    <source>
        <dbReference type="ARBA" id="ARBA00022664"/>
    </source>
</evidence>
<name>A0A3G4ZM54_9VIRU</name>
<keyword evidence="8" id="KW-0804">Transcription</keyword>
<keyword evidence="3" id="KW-0507">mRNA processing</keyword>
<evidence type="ECO:0000313" key="15">
    <source>
        <dbReference type="EMBL" id="AYV75940.1"/>
    </source>
</evidence>
<evidence type="ECO:0000256" key="1">
    <source>
        <dbReference type="ARBA" id="ARBA00004328"/>
    </source>
</evidence>
<keyword evidence="6" id="KW-0067">ATP-binding</keyword>
<feature type="region of interest" description="Disordered" evidence="12">
    <location>
        <begin position="555"/>
        <end position="578"/>
    </location>
</feature>
<evidence type="ECO:0000256" key="11">
    <source>
        <dbReference type="ARBA" id="ARBA00048830"/>
    </source>
</evidence>
<dbReference type="InterPro" id="IPR045355">
    <property type="entry name" value="PolyA_pol_cat_su"/>
</dbReference>
<evidence type="ECO:0000259" key="13">
    <source>
        <dbReference type="Pfam" id="PF19244"/>
    </source>
</evidence>
<dbReference type="Pfam" id="PF19244">
    <property type="entry name" value="Poly_A_pol_cat"/>
    <property type="match status" value="1"/>
</dbReference>
<reference evidence="15" key="1">
    <citation type="submission" date="2018-10" db="EMBL/GenBank/DDBJ databases">
        <title>Hidden diversity of soil giant viruses.</title>
        <authorList>
            <person name="Schulz F."/>
            <person name="Alteio L."/>
            <person name="Goudeau D."/>
            <person name="Ryan E.M."/>
            <person name="Malmstrom R.R."/>
            <person name="Blanchard J."/>
            <person name="Woyke T."/>
        </authorList>
    </citation>
    <scope>NUCLEOTIDE SEQUENCE</scope>
    <source>
        <strain evidence="15">TEV1</strain>
    </source>
</reference>
<feature type="region of interest" description="Disordered" evidence="12">
    <location>
        <begin position="34"/>
        <end position="57"/>
    </location>
</feature>
<dbReference type="Pfam" id="PF21649">
    <property type="entry name" value="APMV_polyA_pol_cat_2nd"/>
    <property type="match status" value="1"/>
</dbReference>
<keyword evidence="7" id="KW-0946">Virion</keyword>
<sequence>MSFNKRDDKNYYISREGVSTKTLRNDYYFSKNKRYMSGGDNNNHNNNNNNNNNNNTNCSNAEFEERGLELFLKNADNITKEANKMKMSLIEPYEHEIYDIYDIVFKFIKENKRKVYGGFALNYLLKDKDPTAAIYGDEETPDVDFYSPDPLRDLVKLCNAIYQKGYKDVVGREAIHKETYTLRVKDLSFCDISYVPRNIYNKMPFREMKNIYVTGPEFMVIDYYRILTDIILTSFRIEKTVKRLHLLQKYYPAPCIKQPLIIPKLNFKSEAEDKANYEKSLSMIQKFATNNKETILIGLYAYNQFLHESGILKNVSNGNIFKYIDVPYYEIIATDYIKNSLEMIDILKKEFPNPDDIHTIEYYPFFQFWGHSVCIYYKTALIAKIYNNNKKCIPYRVVPAYTFSNKINTETTDNKIYIASFSMTTLYILITVIKARVDDNEYSKDTKTMCYTMLSHMRECRKYYFNTANKTLLDDTIFKEYVIQCLGKPITPQYEKQLLIESRKRQNKRYKFSYDPSENIREDYNYVFANSSGNPINNTRNLKLQKDVNVTDNVSNTGSDFIDEDLEDDDPNSTTSLV</sequence>
<comment type="subcellular location">
    <subcellularLocation>
        <location evidence="1">Virion</location>
    </subcellularLocation>
</comment>
<dbReference type="GO" id="GO:0005524">
    <property type="term" value="F:ATP binding"/>
    <property type="evidence" value="ECO:0007669"/>
    <property type="project" value="UniProtKB-KW"/>
</dbReference>
<evidence type="ECO:0000256" key="5">
    <source>
        <dbReference type="ARBA" id="ARBA00022741"/>
    </source>
</evidence>
<dbReference type="CDD" id="cd20920">
    <property type="entry name" value="polyA_pol_Mimi"/>
    <property type="match status" value="1"/>
</dbReference>
<comment type="catalytic activity">
    <reaction evidence="11">
        <text>RNA(n) + ATP = RNA(n)-3'-adenine ribonucleotide + diphosphate</text>
        <dbReference type="Rhea" id="RHEA:11332"/>
        <dbReference type="Rhea" id="RHEA-COMP:14527"/>
        <dbReference type="Rhea" id="RHEA-COMP:17347"/>
        <dbReference type="ChEBI" id="CHEBI:30616"/>
        <dbReference type="ChEBI" id="CHEBI:33019"/>
        <dbReference type="ChEBI" id="CHEBI:140395"/>
        <dbReference type="ChEBI" id="CHEBI:173115"/>
        <dbReference type="EC" id="2.7.7.19"/>
    </reaction>
</comment>
<feature type="domain" description="Putative poly(A) polymerase catalytic subunit C-terminal mimivirus" evidence="14">
    <location>
        <begin position="274"/>
        <end position="545"/>
    </location>
</feature>
<evidence type="ECO:0000256" key="9">
    <source>
        <dbReference type="ARBA" id="ARBA00025732"/>
    </source>
</evidence>
<evidence type="ECO:0000256" key="10">
    <source>
        <dbReference type="ARBA" id="ARBA00026159"/>
    </source>
</evidence>
<dbReference type="PANTHER" id="PTHR16148:SF14">
    <property type="entry name" value="MYND-TYPE DOMAIN-CONTAINING PROTEIN"/>
    <property type="match status" value="1"/>
</dbReference>
<feature type="domain" description="Poly(A) polymerase catalytic subunit" evidence="13">
    <location>
        <begin position="102"/>
        <end position="229"/>
    </location>
</feature>
<evidence type="ECO:0000256" key="4">
    <source>
        <dbReference type="ARBA" id="ARBA00022679"/>
    </source>
</evidence>
<dbReference type="GO" id="GO:1990817">
    <property type="term" value="F:poly(A) RNA polymerase activity"/>
    <property type="evidence" value="ECO:0007669"/>
    <property type="project" value="UniProtKB-EC"/>
</dbReference>
<evidence type="ECO:0000256" key="6">
    <source>
        <dbReference type="ARBA" id="ARBA00022840"/>
    </source>
</evidence>
<protein>
    <recommendedName>
        <fullName evidence="10">Putative poly(A) polymerase catalytic subunit</fullName>
        <ecNumber evidence="2">2.7.7.19</ecNumber>
    </recommendedName>
</protein>
<dbReference type="EC" id="2.7.7.19" evidence="2"/>
<dbReference type="GO" id="GO:0006397">
    <property type="term" value="P:mRNA processing"/>
    <property type="evidence" value="ECO:0007669"/>
    <property type="project" value="UniProtKB-KW"/>
</dbReference>
<evidence type="ECO:0000259" key="14">
    <source>
        <dbReference type="Pfam" id="PF21649"/>
    </source>
</evidence>
<evidence type="ECO:0000256" key="7">
    <source>
        <dbReference type="ARBA" id="ARBA00022844"/>
    </source>
</evidence>
<comment type="similarity">
    <text evidence="9">Belongs to the poxviridae poly(A) polymerase catalytic subunit family. Highly divergent.</text>
</comment>
<keyword evidence="4" id="KW-0808">Transferase</keyword>